<dbReference type="AlphaFoldDB" id="A0A6H2GTY9"/>
<dbReference type="PANTHER" id="PTHR43649">
    <property type="entry name" value="ARABINOSE-BINDING PROTEIN-RELATED"/>
    <property type="match status" value="1"/>
</dbReference>
<gene>
    <name evidence="2" type="ORF">HGI30_04270</name>
</gene>
<feature type="chain" id="PRO_5038582481" evidence="1">
    <location>
        <begin position="26"/>
        <end position="556"/>
    </location>
</feature>
<dbReference type="PROSITE" id="PS51257">
    <property type="entry name" value="PROKAR_LIPOPROTEIN"/>
    <property type="match status" value="1"/>
</dbReference>
<sequence length="556" mass="61007">MNMERSYRKRTRGLLGLALAAAMLAACSNGNGDGAGGGSGAAGGGGGAKADAAAPAGLSETGFPIVSEPITVSGFAGKFMANVDWSTLKLWTDYEARTNIHVEWETVQKDVLKEKRNLLLAGGNYPELFFASAFPKTDVAKYGDQGVFLPLNDLIDRYAPNFKALMEKYPVIEQGITMPDGNIYSLPTVYDPEFRSVFFNTPWIKKEWLDKLGLSEPTNLEQFKTMLQAIQTGDPNGNGKPDEIAWGGVGTNGLVSYLKGAYGLNNHGTANTYVDEDPEAAGKIRFVPTDERYKELLEFVHGLYKDGLLEKDIASVKAEEIDAKGAEGLLGVVDNVDPVAIYNQQGYVGLPVLEGPHGDRMYTYLGAPLGNIGMFALTDKAKHPEAMVRWMDYFYGDEGIRNFFMGWKDETFVENADGSVDYVEDIKNNKDGLSLDQAVSQYLIWPGGYYPGFVTQKYFKGAEGLPTSVENSKKADPYALQADQVWPGFNFAQEEQEEMGTLGTDIQTYVDEMRDKFILNGTGEWEAYVSTLEGMGLKRYVEIYQSALDRTLGSNG</sequence>
<dbReference type="InterPro" id="IPR050490">
    <property type="entry name" value="Bact_solute-bd_prot1"/>
</dbReference>
<proteinExistence type="predicted"/>
<reference evidence="2 3" key="1">
    <citation type="submission" date="2020-04" db="EMBL/GenBank/DDBJ databases">
        <title>Novel Paenibacillus strain UniB2 isolated from commercial digestive syrup.</title>
        <authorList>
            <person name="Thorat V."/>
            <person name="Kirdat K."/>
            <person name="Tiwarekar B."/>
            <person name="Yadav A."/>
        </authorList>
    </citation>
    <scope>NUCLEOTIDE SEQUENCE [LARGE SCALE GENOMIC DNA]</scope>
    <source>
        <strain evidence="2 3">UniB2</strain>
    </source>
</reference>
<keyword evidence="3" id="KW-1185">Reference proteome</keyword>
<accession>A0A6H2GTY9</accession>
<evidence type="ECO:0000256" key="1">
    <source>
        <dbReference type="SAM" id="SignalP"/>
    </source>
</evidence>
<dbReference type="Gene3D" id="3.40.190.10">
    <property type="entry name" value="Periplasmic binding protein-like II"/>
    <property type="match status" value="2"/>
</dbReference>
<dbReference type="KEGG" id="palr:HGI30_04270"/>
<organism evidence="2 3">
    <name type="scientific">Paenibacillus albicereus</name>
    <dbReference type="NCBI Taxonomy" id="2726185"/>
    <lineage>
        <taxon>Bacteria</taxon>
        <taxon>Bacillati</taxon>
        <taxon>Bacillota</taxon>
        <taxon>Bacilli</taxon>
        <taxon>Bacillales</taxon>
        <taxon>Paenibacillaceae</taxon>
        <taxon>Paenibacillus</taxon>
    </lineage>
</organism>
<protein>
    <submittedName>
        <fullName evidence="2">Extracellular solute-binding protein</fullName>
    </submittedName>
</protein>
<name>A0A6H2GTY9_9BACL</name>
<dbReference type="EMBL" id="CP051428">
    <property type="protein sequence ID" value="QJC50855.1"/>
    <property type="molecule type" value="Genomic_DNA"/>
</dbReference>
<dbReference type="Pfam" id="PF13416">
    <property type="entry name" value="SBP_bac_8"/>
    <property type="match status" value="1"/>
</dbReference>
<dbReference type="SUPFAM" id="SSF53850">
    <property type="entry name" value="Periplasmic binding protein-like II"/>
    <property type="match status" value="1"/>
</dbReference>
<evidence type="ECO:0000313" key="3">
    <source>
        <dbReference type="Proteomes" id="UP000502136"/>
    </source>
</evidence>
<evidence type="ECO:0000313" key="2">
    <source>
        <dbReference type="EMBL" id="QJC50855.1"/>
    </source>
</evidence>
<feature type="signal peptide" evidence="1">
    <location>
        <begin position="1"/>
        <end position="25"/>
    </location>
</feature>
<dbReference type="InterPro" id="IPR006059">
    <property type="entry name" value="SBP"/>
</dbReference>
<dbReference type="Proteomes" id="UP000502136">
    <property type="component" value="Chromosome"/>
</dbReference>
<keyword evidence="1" id="KW-0732">Signal</keyword>
<dbReference type="PANTHER" id="PTHR43649:SF12">
    <property type="entry name" value="DIACETYLCHITOBIOSE BINDING PROTEIN DASA"/>
    <property type="match status" value="1"/>
</dbReference>